<keyword evidence="4" id="KW-1185">Reference proteome</keyword>
<keyword evidence="2" id="KW-1133">Transmembrane helix</keyword>
<dbReference type="RefSeq" id="XP_040742168.1">
    <property type="nucleotide sequence ID" value="XM_040890494.1"/>
</dbReference>
<dbReference type="Proteomes" id="UP000193922">
    <property type="component" value="Unassembled WGS sequence"/>
</dbReference>
<comment type="caution">
    <text evidence="3">The sequence shown here is derived from an EMBL/GenBank/DDBJ whole genome shotgun (WGS) entry which is preliminary data.</text>
</comment>
<sequence length="290" mass="31989">MPSPLDVIVRQAEKARLSEAEQQALAKAQTRQRLLSIAGGAVGVGIGYLLSRRNKSLGMRGFMILFNGSFLFGLGNTYASVTNLKELSNEHKYPHIAAAMSDITREILRSRGVDPDHPELGQTKPAQHTIDLRGLPPSLTPEERAQTQGDDSFYYKFDDAPQNNDTEQPVYNVSGAVAASNNNQSAWDSIRKANSPHDDAWERLRKQQPSGNSQQQARGSRNTAYEFVDAWDKMNDNRSPAYRDDGSASSSESHSFGSGALTSDDFPRSREDFEEASHKSANKYGDTVFS</sequence>
<dbReference type="EMBL" id="MCFD01000010">
    <property type="protein sequence ID" value="ORX68354.1"/>
    <property type="molecule type" value="Genomic_DNA"/>
</dbReference>
<evidence type="ECO:0000313" key="4">
    <source>
        <dbReference type="Proteomes" id="UP000193922"/>
    </source>
</evidence>
<feature type="compositionally biased region" description="Basic and acidic residues" evidence="1">
    <location>
        <begin position="265"/>
        <end position="278"/>
    </location>
</feature>
<feature type="transmembrane region" description="Helical" evidence="2">
    <location>
        <begin position="34"/>
        <end position="50"/>
    </location>
</feature>
<dbReference type="GeneID" id="63807142"/>
<protein>
    <submittedName>
        <fullName evidence="3">Uncharacterized protein</fullName>
    </submittedName>
</protein>
<feature type="region of interest" description="Disordered" evidence="1">
    <location>
        <begin position="236"/>
        <end position="290"/>
    </location>
</feature>
<keyword evidence="2" id="KW-0812">Transmembrane</keyword>
<evidence type="ECO:0000313" key="3">
    <source>
        <dbReference type="EMBL" id="ORX68354.1"/>
    </source>
</evidence>
<feature type="compositionally biased region" description="Basic and acidic residues" evidence="1">
    <location>
        <begin position="236"/>
        <end position="246"/>
    </location>
</feature>
<evidence type="ECO:0000256" key="1">
    <source>
        <dbReference type="SAM" id="MobiDB-lite"/>
    </source>
</evidence>
<organism evidence="3 4">
    <name type="scientific">Linderina pennispora</name>
    <dbReference type="NCBI Taxonomy" id="61395"/>
    <lineage>
        <taxon>Eukaryota</taxon>
        <taxon>Fungi</taxon>
        <taxon>Fungi incertae sedis</taxon>
        <taxon>Zoopagomycota</taxon>
        <taxon>Kickxellomycotina</taxon>
        <taxon>Kickxellomycetes</taxon>
        <taxon>Kickxellales</taxon>
        <taxon>Kickxellaceae</taxon>
        <taxon>Linderina</taxon>
    </lineage>
</organism>
<evidence type="ECO:0000256" key="2">
    <source>
        <dbReference type="SAM" id="Phobius"/>
    </source>
</evidence>
<feature type="compositionally biased region" description="Low complexity" evidence="1">
    <location>
        <begin position="247"/>
        <end position="259"/>
    </location>
</feature>
<accession>A0A1Y1W569</accession>
<name>A0A1Y1W569_9FUNG</name>
<dbReference type="AlphaFoldDB" id="A0A1Y1W569"/>
<gene>
    <name evidence="3" type="ORF">DL89DRAFT_294249</name>
</gene>
<proteinExistence type="predicted"/>
<keyword evidence="2" id="KW-0472">Membrane</keyword>
<reference evidence="3 4" key="1">
    <citation type="submission" date="2016-07" db="EMBL/GenBank/DDBJ databases">
        <title>Pervasive Adenine N6-methylation of Active Genes in Fungi.</title>
        <authorList>
            <consortium name="DOE Joint Genome Institute"/>
            <person name="Mondo S.J."/>
            <person name="Dannebaum R.O."/>
            <person name="Kuo R.C."/>
            <person name="Labutti K."/>
            <person name="Haridas S."/>
            <person name="Kuo A."/>
            <person name="Salamov A."/>
            <person name="Ahrendt S.R."/>
            <person name="Lipzen A."/>
            <person name="Sullivan W."/>
            <person name="Andreopoulos W.B."/>
            <person name="Clum A."/>
            <person name="Lindquist E."/>
            <person name="Daum C."/>
            <person name="Ramamoorthy G.K."/>
            <person name="Gryganskyi A."/>
            <person name="Culley D."/>
            <person name="Magnuson J.K."/>
            <person name="James T.Y."/>
            <person name="O'Malley M.A."/>
            <person name="Stajich J.E."/>
            <person name="Spatafora J.W."/>
            <person name="Visel A."/>
            <person name="Grigoriev I.V."/>
        </authorList>
    </citation>
    <scope>NUCLEOTIDE SEQUENCE [LARGE SCALE GENOMIC DNA]</scope>
    <source>
        <strain evidence="3 4">ATCC 12442</strain>
    </source>
</reference>
<dbReference type="OrthoDB" id="5550032at2759"/>
<feature type="region of interest" description="Disordered" evidence="1">
    <location>
        <begin position="112"/>
        <end position="146"/>
    </location>
</feature>